<dbReference type="AlphaFoldDB" id="A0A2T6V270"/>
<name>A0A2T6V270_HELPX</name>
<protein>
    <submittedName>
        <fullName evidence="1">Uncharacterized protein</fullName>
    </submittedName>
</protein>
<organism evidence="1 2">
    <name type="scientific">Helicobacter pylori</name>
    <name type="common">Campylobacter pylori</name>
    <dbReference type="NCBI Taxonomy" id="210"/>
    <lineage>
        <taxon>Bacteria</taxon>
        <taxon>Pseudomonadati</taxon>
        <taxon>Campylobacterota</taxon>
        <taxon>Epsilonproteobacteria</taxon>
        <taxon>Campylobacterales</taxon>
        <taxon>Helicobacteraceae</taxon>
        <taxon>Helicobacter</taxon>
    </lineage>
</organism>
<reference evidence="1 2" key="1">
    <citation type="submission" date="2018-01" db="EMBL/GenBank/DDBJ databases">
        <title>Helicobacter pylori genome-wide association study shows promise for predicting gastric cancer risk.</title>
        <authorList>
            <person name="Berthenet E."/>
            <person name="Yahara K."/>
            <person name="Thorell K."/>
            <person name="Pascoe B."/>
            <person name="Meric G."/>
            <person name="Mikhail J.M."/>
            <person name="Engstrand L."/>
            <person name="Enroth H."/>
            <person name="Burette A."/>
            <person name="Megraud F."/>
            <person name="Atherton J."/>
            <person name="Smith S."/>
            <person name="Wilkinson T.S."/>
            <person name="Hitchings M.D."/>
            <person name="Falush D."/>
            <person name="Sheppard S.K."/>
        </authorList>
    </citation>
    <scope>NUCLEOTIDE SEQUENCE [LARGE SCALE GENOMIC DNA]</scope>
    <source>
        <strain evidence="1 2">GIL237</strain>
    </source>
</reference>
<gene>
    <name evidence="1" type="ORF">C2R72_08400</name>
</gene>
<evidence type="ECO:0000313" key="2">
    <source>
        <dbReference type="Proteomes" id="UP000244700"/>
    </source>
</evidence>
<accession>A0A2T6V270</accession>
<dbReference type="EMBL" id="QBQT01000522">
    <property type="protein sequence ID" value="PUD71937.1"/>
    <property type="molecule type" value="Genomic_DNA"/>
</dbReference>
<comment type="caution">
    <text evidence="1">The sequence shown here is derived from an EMBL/GenBank/DDBJ whole genome shotgun (WGS) entry which is preliminary data.</text>
</comment>
<sequence>MMNSYIYIVSVAQCIMKTQNPTAFSTQSETESIFLYLLTQTLLNLTQYTDKNLPSKIRL</sequence>
<dbReference type="Proteomes" id="UP000244700">
    <property type="component" value="Unassembled WGS sequence"/>
</dbReference>
<proteinExistence type="predicted"/>
<evidence type="ECO:0000313" key="1">
    <source>
        <dbReference type="EMBL" id="PUD71937.1"/>
    </source>
</evidence>